<comment type="caution">
    <text evidence="2">The sequence shown here is derived from an EMBL/GenBank/DDBJ whole genome shotgun (WGS) entry which is preliminary data.</text>
</comment>
<evidence type="ECO:0000256" key="1">
    <source>
        <dbReference type="SAM" id="MobiDB-lite"/>
    </source>
</evidence>
<organism evidence="2">
    <name type="scientific">marine sediment metagenome</name>
    <dbReference type="NCBI Taxonomy" id="412755"/>
    <lineage>
        <taxon>unclassified sequences</taxon>
        <taxon>metagenomes</taxon>
        <taxon>ecological metagenomes</taxon>
    </lineage>
</organism>
<gene>
    <name evidence="2" type="ORF">LCGC14_0317010</name>
</gene>
<reference evidence="2" key="1">
    <citation type="journal article" date="2015" name="Nature">
        <title>Complex archaea that bridge the gap between prokaryotes and eukaryotes.</title>
        <authorList>
            <person name="Spang A."/>
            <person name="Saw J.H."/>
            <person name="Jorgensen S.L."/>
            <person name="Zaremba-Niedzwiedzka K."/>
            <person name="Martijn J."/>
            <person name="Lind A.E."/>
            <person name="van Eijk R."/>
            <person name="Schleper C."/>
            <person name="Guy L."/>
            <person name="Ettema T.J."/>
        </authorList>
    </citation>
    <scope>NUCLEOTIDE SEQUENCE</scope>
</reference>
<dbReference type="AlphaFoldDB" id="A0A0F9TK56"/>
<proteinExistence type="predicted"/>
<evidence type="ECO:0000313" key="2">
    <source>
        <dbReference type="EMBL" id="KKN81625.1"/>
    </source>
</evidence>
<accession>A0A0F9TK56</accession>
<name>A0A0F9TK56_9ZZZZ</name>
<feature type="region of interest" description="Disordered" evidence="1">
    <location>
        <begin position="47"/>
        <end position="78"/>
    </location>
</feature>
<sequence length="78" mass="8913">MTVVMVVAKNLCRHAVDDQSDDRYENSAVERNRDRMDKAINALNHHEESEAGQEYGAREPSQRIHFAGTETEPRARCV</sequence>
<dbReference type="EMBL" id="LAZR01000212">
    <property type="protein sequence ID" value="KKN81625.1"/>
    <property type="molecule type" value="Genomic_DNA"/>
</dbReference>
<protein>
    <submittedName>
        <fullName evidence="2">Uncharacterized protein</fullName>
    </submittedName>
</protein>